<name>A0A6L2PRC3_COPFO</name>
<gene>
    <name evidence="2" type="ORF">Cfor_12747</name>
</gene>
<protein>
    <recommendedName>
        <fullName evidence="4">Thyroid transcription factor 1-associated protein 26</fullName>
    </recommendedName>
</protein>
<dbReference type="InParanoid" id="A0A6L2PRC3"/>
<dbReference type="InterPro" id="IPR013730">
    <property type="entry name" value="Fyv7/TAP26"/>
</dbReference>
<dbReference type="OrthoDB" id="5377144at2759"/>
<dbReference type="AlphaFoldDB" id="A0A6L2PRC3"/>
<feature type="compositionally biased region" description="Basic residues" evidence="1">
    <location>
        <begin position="11"/>
        <end position="23"/>
    </location>
</feature>
<evidence type="ECO:0000313" key="2">
    <source>
        <dbReference type="EMBL" id="GFG35171.1"/>
    </source>
</evidence>
<dbReference type="GO" id="GO:0005634">
    <property type="term" value="C:nucleus"/>
    <property type="evidence" value="ECO:0007669"/>
    <property type="project" value="TreeGrafter"/>
</dbReference>
<proteinExistence type="predicted"/>
<feature type="region of interest" description="Disordered" evidence="1">
    <location>
        <begin position="1"/>
        <end position="23"/>
    </location>
</feature>
<dbReference type="PANTHER" id="PTHR15657">
    <property type="entry name" value="THYROID TRANSCRIPTION FACTOR 1-ASSOCIATED PROTEIN 26"/>
    <property type="match status" value="1"/>
</dbReference>
<keyword evidence="3" id="KW-1185">Reference proteome</keyword>
<feature type="compositionally biased region" description="Polar residues" evidence="1">
    <location>
        <begin position="54"/>
        <end position="72"/>
    </location>
</feature>
<reference evidence="3" key="1">
    <citation type="submission" date="2020-01" db="EMBL/GenBank/DDBJ databases">
        <title>Draft genome sequence of the Termite Coptotermes fromosanus.</title>
        <authorList>
            <person name="Itakura S."/>
            <person name="Yosikawa Y."/>
            <person name="Umezawa K."/>
        </authorList>
    </citation>
    <scope>NUCLEOTIDE SEQUENCE [LARGE SCALE GENOMIC DNA]</scope>
</reference>
<evidence type="ECO:0000256" key="1">
    <source>
        <dbReference type="SAM" id="MobiDB-lite"/>
    </source>
</evidence>
<comment type="caution">
    <text evidence="2">The sequence shown here is derived from an EMBL/GenBank/DDBJ whole genome shotgun (WGS) entry which is preliminary data.</text>
</comment>
<evidence type="ECO:0008006" key="4">
    <source>
        <dbReference type="Google" id="ProtNLM"/>
    </source>
</evidence>
<organism evidence="2 3">
    <name type="scientific">Coptotermes formosanus</name>
    <name type="common">Formosan subterranean termite</name>
    <dbReference type="NCBI Taxonomy" id="36987"/>
    <lineage>
        <taxon>Eukaryota</taxon>
        <taxon>Metazoa</taxon>
        <taxon>Ecdysozoa</taxon>
        <taxon>Arthropoda</taxon>
        <taxon>Hexapoda</taxon>
        <taxon>Insecta</taxon>
        <taxon>Pterygota</taxon>
        <taxon>Neoptera</taxon>
        <taxon>Polyneoptera</taxon>
        <taxon>Dictyoptera</taxon>
        <taxon>Blattodea</taxon>
        <taxon>Blattoidea</taxon>
        <taxon>Termitoidae</taxon>
        <taxon>Rhinotermitidae</taxon>
        <taxon>Coptotermes</taxon>
    </lineage>
</organism>
<dbReference type="PANTHER" id="PTHR15657:SF1">
    <property type="entry name" value="THYROID TRANSCRIPTION FACTOR 1-ASSOCIATED PROTEIN 26"/>
    <property type="match status" value="1"/>
</dbReference>
<feature type="region of interest" description="Disordered" evidence="1">
    <location>
        <begin position="51"/>
        <end position="116"/>
    </location>
</feature>
<evidence type="ECO:0000313" key="3">
    <source>
        <dbReference type="Proteomes" id="UP000502823"/>
    </source>
</evidence>
<accession>A0A6L2PRC3</accession>
<sequence length="158" mass="18929">MSGNREENKGKKSHVFNKKEWRRRKYSNKYKLEQWQERRRRAVLRSYYKELQKTAGQSSSREQTHVSMSSTGVRKDRAARPTAYQKAVEEYKHKQEEKAAKLKEAQKRREERSQALARYRANKAEVFRKLSMKTKKGQPVMKGRLEILLHKLQKDMQS</sequence>
<dbReference type="Pfam" id="PF08524">
    <property type="entry name" value="rRNA_processing"/>
    <property type="match status" value="1"/>
</dbReference>
<dbReference type="EMBL" id="BLKM01012015">
    <property type="protein sequence ID" value="GFG35171.1"/>
    <property type="molecule type" value="Genomic_DNA"/>
</dbReference>
<dbReference type="Proteomes" id="UP000502823">
    <property type="component" value="Unassembled WGS sequence"/>
</dbReference>
<feature type="compositionally biased region" description="Basic and acidic residues" evidence="1">
    <location>
        <begin position="87"/>
        <end position="113"/>
    </location>
</feature>
<feature type="compositionally biased region" description="Basic and acidic residues" evidence="1">
    <location>
        <begin position="1"/>
        <end position="10"/>
    </location>
</feature>